<dbReference type="InterPro" id="IPR042001">
    <property type="entry name" value="Sortase_F"/>
</dbReference>
<evidence type="ECO:0000256" key="1">
    <source>
        <dbReference type="ARBA" id="ARBA00022801"/>
    </source>
</evidence>
<protein>
    <submittedName>
        <fullName evidence="3">Sortase family protein</fullName>
    </submittedName>
</protein>
<proteinExistence type="predicted"/>
<keyword evidence="4" id="KW-1185">Reference proteome</keyword>
<dbReference type="CDD" id="cd05829">
    <property type="entry name" value="Sortase_F"/>
    <property type="match status" value="1"/>
</dbReference>
<feature type="region of interest" description="Disordered" evidence="2">
    <location>
        <begin position="32"/>
        <end position="52"/>
    </location>
</feature>
<evidence type="ECO:0000313" key="3">
    <source>
        <dbReference type="EMBL" id="ROP35001.1"/>
    </source>
</evidence>
<dbReference type="Proteomes" id="UP000268727">
    <property type="component" value="Unassembled WGS sequence"/>
</dbReference>
<accession>A0A3N1GXE4</accession>
<dbReference type="EMBL" id="RJKM01000001">
    <property type="protein sequence ID" value="ROP35001.1"/>
    <property type="molecule type" value="Genomic_DNA"/>
</dbReference>
<gene>
    <name evidence="3" type="ORF">EDD40_0214</name>
</gene>
<dbReference type="InterPro" id="IPR023365">
    <property type="entry name" value="Sortase_dom-sf"/>
</dbReference>
<dbReference type="Gene3D" id="2.40.260.10">
    <property type="entry name" value="Sortase"/>
    <property type="match status" value="1"/>
</dbReference>
<dbReference type="GO" id="GO:0016787">
    <property type="term" value="F:hydrolase activity"/>
    <property type="evidence" value="ECO:0007669"/>
    <property type="project" value="UniProtKB-KW"/>
</dbReference>
<reference evidence="3 4" key="1">
    <citation type="submission" date="2018-11" db="EMBL/GenBank/DDBJ databases">
        <title>Sequencing the genomes of 1000 actinobacteria strains.</title>
        <authorList>
            <person name="Klenk H.-P."/>
        </authorList>
    </citation>
    <scope>NUCLEOTIDE SEQUENCE [LARGE SCALE GENOMIC DNA]</scope>
    <source>
        <strain evidence="3 4">DSM 44231</strain>
    </source>
</reference>
<name>A0A3N1GXE4_9PSEU</name>
<sequence>MTARNRAVIAAAAAALLIAGLLATALLRSPGDGGPTGQAAGQPATAAPPQVSAAAPVEVRIRALGARSSLIPLGLNADGTAEVPPLEQPLQAGWYKHGPAPGDPGPAVLLGHVDGHGRPGIFHDLATLSPGDRVEVTRHDQTTVSFTISRVDRVAKDHFPTDAVYGETTTPQLRLITCGGAFDPATGDYRDNVIAYADLD</sequence>
<evidence type="ECO:0000256" key="2">
    <source>
        <dbReference type="SAM" id="MobiDB-lite"/>
    </source>
</evidence>
<dbReference type="SUPFAM" id="SSF63817">
    <property type="entry name" value="Sortase"/>
    <property type="match status" value="1"/>
</dbReference>
<dbReference type="InterPro" id="IPR005754">
    <property type="entry name" value="Sortase"/>
</dbReference>
<dbReference type="RefSeq" id="WP_246037317.1">
    <property type="nucleotide sequence ID" value="NZ_RJKM01000001.1"/>
</dbReference>
<feature type="compositionally biased region" description="Low complexity" evidence="2">
    <location>
        <begin position="37"/>
        <end position="52"/>
    </location>
</feature>
<dbReference type="NCBIfam" id="NF033748">
    <property type="entry name" value="class_F_sortase"/>
    <property type="match status" value="1"/>
</dbReference>
<keyword evidence="1" id="KW-0378">Hydrolase</keyword>
<evidence type="ECO:0000313" key="4">
    <source>
        <dbReference type="Proteomes" id="UP000268727"/>
    </source>
</evidence>
<dbReference type="AlphaFoldDB" id="A0A3N1GXE4"/>
<organism evidence="3 4">
    <name type="scientific">Saccharothrix texasensis</name>
    <dbReference type="NCBI Taxonomy" id="103734"/>
    <lineage>
        <taxon>Bacteria</taxon>
        <taxon>Bacillati</taxon>
        <taxon>Actinomycetota</taxon>
        <taxon>Actinomycetes</taxon>
        <taxon>Pseudonocardiales</taxon>
        <taxon>Pseudonocardiaceae</taxon>
        <taxon>Saccharothrix</taxon>
    </lineage>
</organism>
<dbReference type="Pfam" id="PF04203">
    <property type="entry name" value="Sortase"/>
    <property type="match status" value="1"/>
</dbReference>
<comment type="caution">
    <text evidence="3">The sequence shown here is derived from an EMBL/GenBank/DDBJ whole genome shotgun (WGS) entry which is preliminary data.</text>
</comment>